<evidence type="ECO:0000313" key="3">
    <source>
        <dbReference type="Proteomes" id="UP000215914"/>
    </source>
</evidence>
<keyword evidence="1" id="KW-0812">Transmembrane</keyword>
<gene>
    <name evidence="2" type="ORF">HannXRQ_Chr10g0307271</name>
</gene>
<keyword evidence="1" id="KW-0472">Membrane</keyword>
<feature type="transmembrane region" description="Helical" evidence="1">
    <location>
        <begin position="70"/>
        <end position="91"/>
    </location>
</feature>
<name>A0A251TN67_HELAN</name>
<dbReference type="Proteomes" id="UP000215914">
    <property type="component" value="Chromosome 10"/>
</dbReference>
<keyword evidence="3" id="KW-1185">Reference proteome</keyword>
<dbReference type="InParanoid" id="A0A251TN67"/>
<evidence type="ECO:0000256" key="1">
    <source>
        <dbReference type="SAM" id="Phobius"/>
    </source>
</evidence>
<protein>
    <submittedName>
        <fullName evidence="2">Uncharacterized protein</fullName>
    </submittedName>
</protein>
<dbReference type="AlphaFoldDB" id="A0A251TN67"/>
<dbReference type="EMBL" id="CM007899">
    <property type="protein sequence ID" value="OTG12219.1"/>
    <property type="molecule type" value="Genomic_DNA"/>
</dbReference>
<reference evidence="3" key="1">
    <citation type="journal article" date="2017" name="Nature">
        <title>The sunflower genome provides insights into oil metabolism, flowering and Asterid evolution.</title>
        <authorList>
            <person name="Badouin H."/>
            <person name="Gouzy J."/>
            <person name="Grassa C.J."/>
            <person name="Murat F."/>
            <person name="Staton S.E."/>
            <person name="Cottret L."/>
            <person name="Lelandais-Briere C."/>
            <person name="Owens G.L."/>
            <person name="Carrere S."/>
            <person name="Mayjonade B."/>
            <person name="Legrand L."/>
            <person name="Gill N."/>
            <person name="Kane N.C."/>
            <person name="Bowers J.E."/>
            <person name="Hubner S."/>
            <person name="Bellec A."/>
            <person name="Berard A."/>
            <person name="Berges H."/>
            <person name="Blanchet N."/>
            <person name="Boniface M.C."/>
            <person name="Brunel D."/>
            <person name="Catrice O."/>
            <person name="Chaidir N."/>
            <person name="Claudel C."/>
            <person name="Donnadieu C."/>
            <person name="Faraut T."/>
            <person name="Fievet G."/>
            <person name="Helmstetter N."/>
            <person name="King M."/>
            <person name="Knapp S.J."/>
            <person name="Lai Z."/>
            <person name="Le Paslier M.C."/>
            <person name="Lippi Y."/>
            <person name="Lorenzon L."/>
            <person name="Mandel J.R."/>
            <person name="Marage G."/>
            <person name="Marchand G."/>
            <person name="Marquand E."/>
            <person name="Bret-Mestries E."/>
            <person name="Morien E."/>
            <person name="Nambeesan S."/>
            <person name="Nguyen T."/>
            <person name="Pegot-Espagnet P."/>
            <person name="Pouilly N."/>
            <person name="Raftis F."/>
            <person name="Sallet E."/>
            <person name="Schiex T."/>
            <person name="Thomas J."/>
            <person name="Vandecasteele C."/>
            <person name="Vares D."/>
            <person name="Vear F."/>
            <person name="Vautrin S."/>
            <person name="Crespi M."/>
            <person name="Mangin B."/>
            <person name="Burke J.M."/>
            <person name="Salse J."/>
            <person name="Munos S."/>
            <person name="Vincourt P."/>
            <person name="Rieseberg L.H."/>
            <person name="Langlade N.B."/>
        </authorList>
    </citation>
    <scope>NUCLEOTIDE SEQUENCE [LARGE SCALE GENOMIC DNA]</scope>
    <source>
        <strain evidence="3">cv. SF193</strain>
    </source>
</reference>
<sequence length="101" mass="11751">MCTKLCLQNHLQVNLKRRTSSTGKRKPKPRAEIKEGNVLQFFSSPIITNGPRRSGWRHRRVRWLTTTRRFSLTFSLSTMNFSDSVVCIFLINLSHLFTLAN</sequence>
<organism evidence="2 3">
    <name type="scientific">Helianthus annuus</name>
    <name type="common">Common sunflower</name>
    <dbReference type="NCBI Taxonomy" id="4232"/>
    <lineage>
        <taxon>Eukaryota</taxon>
        <taxon>Viridiplantae</taxon>
        <taxon>Streptophyta</taxon>
        <taxon>Embryophyta</taxon>
        <taxon>Tracheophyta</taxon>
        <taxon>Spermatophyta</taxon>
        <taxon>Magnoliopsida</taxon>
        <taxon>eudicotyledons</taxon>
        <taxon>Gunneridae</taxon>
        <taxon>Pentapetalae</taxon>
        <taxon>asterids</taxon>
        <taxon>campanulids</taxon>
        <taxon>Asterales</taxon>
        <taxon>Asteraceae</taxon>
        <taxon>Asteroideae</taxon>
        <taxon>Heliantheae alliance</taxon>
        <taxon>Heliantheae</taxon>
        <taxon>Helianthus</taxon>
    </lineage>
</organism>
<proteinExistence type="predicted"/>
<accession>A0A251TN67</accession>
<evidence type="ECO:0000313" key="2">
    <source>
        <dbReference type="EMBL" id="OTG12219.1"/>
    </source>
</evidence>
<keyword evidence="1" id="KW-1133">Transmembrane helix</keyword>